<protein>
    <submittedName>
        <fullName evidence="1">Uncharacterized protein</fullName>
    </submittedName>
</protein>
<sequence length="279" mass="33054">MECGEHANCYKRYECIVNKLKREIRKADEFLKKCDKCDKQRPIVHRLTNEEKRRIVNKLKCASQDCCFLVEELRMHRAEVKYLTGAYEKLIFKYNEMLMRQRCLLQQIENLYNHAKTQMQCEVKSFRAEEAQSAERLREFREVQKQENEALEKIFDRLVSKYNAIVDECQKSKVCPSKCVEEDQRDKQLFCVVTQSIKQAFDLRAQIENKPCDSTESLELAMRSSTSDRGGVDASMDYFRFERSHHYDLAELNFQNNIIMQIIVHYAPKSVKKNGNNNM</sequence>
<reference evidence="1 2" key="1">
    <citation type="journal article" date="2024" name="bioRxiv">
        <title>A reference genome for Trichogramma kaykai: A tiny desert-dwelling parasitoid wasp with competing sex-ratio distorters.</title>
        <authorList>
            <person name="Culotta J."/>
            <person name="Lindsey A.R."/>
        </authorList>
    </citation>
    <scope>NUCLEOTIDE SEQUENCE [LARGE SCALE GENOMIC DNA]</scope>
    <source>
        <strain evidence="1 2">KSX58</strain>
    </source>
</reference>
<keyword evidence="2" id="KW-1185">Reference proteome</keyword>
<comment type="caution">
    <text evidence="1">The sequence shown here is derived from an EMBL/GenBank/DDBJ whole genome shotgun (WGS) entry which is preliminary data.</text>
</comment>
<proteinExistence type="predicted"/>
<dbReference type="AlphaFoldDB" id="A0ABD2WYD1"/>
<dbReference type="Proteomes" id="UP001627154">
    <property type="component" value="Unassembled WGS sequence"/>
</dbReference>
<gene>
    <name evidence="1" type="ORF">TKK_008799</name>
</gene>
<evidence type="ECO:0000313" key="2">
    <source>
        <dbReference type="Proteomes" id="UP001627154"/>
    </source>
</evidence>
<evidence type="ECO:0000313" key="1">
    <source>
        <dbReference type="EMBL" id="KAL3397466.1"/>
    </source>
</evidence>
<accession>A0ABD2WYD1</accession>
<dbReference type="EMBL" id="JBJJXI010000064">
    <property type="protein sequence ID" value="KAL3397466.1"/>
    <property type="molecule type" value="Genomic_DNA"/>
</dbReference>
<name>A0ABD2WYD1_9HYME</name>
<organism evidence="1 2">
    <name type="scientific">Trichogramma kaykai</name>
    <dbReference type="NCBI Taxonomy" id="54128"/>
    <lineage>
        <taxon>Eukaryota</taxon>
        <taxon>Metazoa</taxon>
        <taxon>Ecdysozoa</taxon>
        <taxon>Arthropoda</taxon>
        <taxon>Hexapoda</taxon>
        <taxon>Insecta</taxon>
        <taxon>Pterygota</taxon>
        <taxon>Neoptera</taxon>
        <taxon>Endopterygota</taxon>
        <taxon>Hymenoptera</taxon>
        <taxon>Apocrita</taxon>
        <taxon>Proctotrupomorpha</taxon>
        <taxon>Chalcidoidea</taxon>
        <taxon>Trichogrammatidae</taxon>
        <taxon>Trichogramma</taxon>
    </lineage>
</organism>